<dbReference type="InterPro" id="IPR036277">
    <property type="entry name" value="SMC_hinge_sf"/>
</dbReference>
<sequence>MLETKCEISAPEAILSLSHYRTPSSQTSRKCISCLASGSMACVSVLLSCGNDDKTLKLDRESTFDEFRAQVKSLFPHLPEHFTISDGDFNELDSGNFHNVKNSRLETWCLVRSSKDEAFKLDKPHSELMRYDVHPNALTQSGNYHFSASYQAFCEFIDNSIQATSTNNCKDMERTVDIHIFLKDKLVAIFDNGEGMTYEGLKAFATYFLSQVDRGLEKEEVDLIPAYLDGCISKFGVGATQAGFYLGDRIKVITKREECPYVTEISISKEKLQQRAKEGKPVFEDYRWIRNPSDTSTLEPGEEERCLRDIIEREAAYSQFTMIIITGIRDIHINSIREDNGSSLARNLAHVYHFYLFGERGRSGNMKLPSLANSRIPVEFGMSSFLKVDLRLVIDDGRSANQKVLFNLREIDDDLESLYQTRAKEWFPFSLTMKVPGLDPHQIVQGVLMYFPHEGGHETLPRPEDLEDDAQEPIFECFWQGRLAPLSYVHKMEFCTSPAQRSKKQKDVVPDSCYRRLKGILFFNRHTPVSNNKLKILLDERKDLSSALEDASTERRLPHEFRSWLEKCHRELDKEVSFSSPLPVSQQPRNGDGKVLYFVKVAKTSDVDKVVVERQPEEVYQHQVEERPISRILEIPDQNTLRKVFSQEKQALPKTVKVYEDNLNEEVSPKTTLEWSAGETQEGFNGFWVKIFNGERPQKPLISLHNKKLCIRQVIEGPENMAPVQNDQPHDGEKFGFKPFWLSVAGRYSVKYVAMLGDREMASTQFEINVKANIASFFKVTEPSNNETPQLTLGEPELRFKLSFVDSKNNAATMFNSGEFVKLVVSCPNMEVQGVKDKYKPNNDGVLEVSGLTLTPSGLGKVQYGRDQLIKVDVTGIDFVTFPVRVKAGQPQSVKLPQFETTDVANYDEFPEFVLQVLDQWNQPCSVSDRRMKLHADCEAFAGGPHLANIEHGQGRFSSVKIKLPLGKAPCDVKVKISLVTVESNRRKLTVSEVLKELKRFNIKVLPSTLPHKVLVCEGNQNGLTVTNGVEPRERRDCLELTVPAGSIIKGLFLKVFDESGKLLDSEDLKSLDLKVSTTWSGEVPIKNLPYLPDCPASNLANSAYVHNVECVCSEVNCRTQIRIKALAGEPQKWLFCCETNSLEIECDSKKQLSQKLKIQLKDNLGNSAECPPGVEPLVSVEHSPTRSGGTAIFIGNLVLKGTEFVFNNDATISGQHGVVTMCVSDKNGRFTRDTQRINLKPGAAHHIELRSQAFDDPSQKHEHTAKQFSNCFFNAPIHAFVCDKSGNKTTIRTTLNLSWVPASCGVLLQKKTQRGEVVFEANTLKCGGRTGDQQVKLKVSSPDHKNLGAATVTVTLEKSNRVKAVVVQVAANQVLQATGCYPVLKVDCQTDDGVRVDAVNHLSLEITRPDGSNVSSVYRKPTQDRAGIVTYQSIANRYLEEAGSWSIICQFTEYRDRLKSVLSPADHVIRSHPVSFEVQPGLAQNLVLRFASGSPGVITASCSADVKGRTILPRPVRSGVEVVDIVAEDSYGNIADISLVVSVTIQPSGVVPEDVVLPALENSPVRIALSHGMARLPRLTLCSRVGNHIGEYLLVFSAPGVQSHFVKFAFSTDEHIQRIQNELQPLKRQIADCVNMVSEAKLRLNESRLEMAAALTPVRSAFRGEPRSRDVETVLQNRRHELNQFEANRTNTRPPIMQQGHPPARIRQYIKGVVAELAFVSDPLLARILSWYLQSKMSVSLTSTTEQQRKVYDAGCPAYCEATLLPFTKRDFDGIDGKSLPLELPSPPSNYRSPIEFAVNLLEFTSDNGYLRSTLFWNLLSKTIVVKDLKSGQAYREHLTKMKQSCPTILTRDGNMIASDGLMDPKRRCPQRLEDLKFAFGALPARETTHYRELKERCEALERLNATVEKYEQEMRGVRAKDEQLSNTRKSLSPRINDLERELRKLRTPEKERDNSEPADKRRRR</sequence>
<dbReference type="Pfam" id="PF13589">
    <property type="entry name" value="HATPase_c_3"/>
    <property type="match status" value="1"/>
</dbReference>
<dbReference type="GO" id="GO:0005694">
    <property type="term" value="C:chromosome"/>
    <property type="evidence" value="ECO:0007669"/>
    <property type="project" value="InterPro"/>
</dbReference>
<dbReference type="InterPro" id="IPR036890">
    <property type="entry name" value="HATPase_C_sf"/>
</dbReference>
<dbReference type="PANTHER" id="PTHR22640">
    <property type="entry name" value="STRUCTURAL MAINTENANCE OF CHROMOSOMES FLEXIBLE HINGE DOMAIN-CONTAINING PROTEIN 1"/>
    <property type="match status" value="1"/>
</dbReference>
<evidence type="ECO:0000313" key="4">
    <source>
        <dbReference type="Proteomes" id="UP000225706"/>
    </source>
</evidence>
<dbReference type="SUPFAM" id="SSF75553">
    <property type="entry name" value="Smc hinge domain"/>
    <property type="match status" value="1"/>
</dbReference>
<dbReference type="Proteomes" id="UP000225706">
    <property type="component" value="Unassembled WGS sequence"/>
</dbReference>
<dbReference type="GO" id="GO:0051276">
    <property type="term" value="P:chromosome organization"/>
    <property type="evidence" value="ECO:0007669"/>
    <property type="project" value="InterPro"/>
</dbReference>
<feature type="compositionally biased region" description="Basic and acidic residues" evidence="1">
    <location>
        <begin position="1938"/>
        <end position="1966"/>
    </location>
</feature>
<dbReference type="Pfam" id="PF22899">
    <property type="entry name" value="SMCHD1_S5"/>
    <property type="match status" value="1"/>
</dbReference>
<dbReference type="SUPFAM" id="SSF55874">
    <property type="entry name" value="ATPase domain of HSP90 chaperone/DNA topoisomerase II/histidine kinase"/>
    <property type="match status" value="1"/>
</dbReference>
<evidence type="ECO:0000256" key="1">
    <source>
        <dbReference type="SAM" id="MobiDB-lite"/>
    </source>
</evidence>
<dbReference type="InterPro" id="IPR038892">
    <property type="entry name" value="SMCHD1"/>
</dbReference>
<keyword evidence="4" id="KW-1185">Reference proteome</keyword>
<dbReference type="Gene3D" id="3.30.565.10">
    <property type="entry name" value="Histidine kinase-like ATPase, C-terminal domain"/>
    <property type="match status" value="1"/>
</dbReference>
<accession>A0A2B4STX2</accession>
<gene>
    <name evidence="3" type="primary">Smchd1</name>
    <name evidence="3" type="ORF">AWC38_SpisGene3315</name>
</gene>
<organism evidence="3 4">
    <name type="scientific">Stylophora pistillata</name>
    <name type="common">Smooth cauliflower coral</name>
    <dbReference type="NCBI Taxonomy" id="50429"/>
    <lineage>
        <taxon>Eukaryota</taxon>
        <taxon>Metazoa</taxon>
        <taxon>Cnidaria</taxon>
        <taxon>Anthozoa</taxon>
        <taxon>Hexacorallia</taxon>
        <taxon>Scleractinia</taxon>
        <taxon>Astrocoeniina</taxon>
        <taxon>Pocilloporidae</taxon>
        <taxon>Stylophora</taxon>
    </lineage>
</organism>
<feature type="compositionally biased region" description="Basic and acidic residues" evidence="1">
    <location>
        <begin position="1916"/>
        <end position="1925"/>
    </location>
</feature>
<name>A0A2B4STX2_STYPI</name>
<dbReference type="OrthoDB" id="10036779at2759"/>
<dbReference type="PANTHER" id="PTHR22640:SF2">
    <property type="entry name" value="STRUCTURAL MAINTENANCE OF CHROMOSOMES FLEXIBLE HINGE DOMAIN-CONTAINING PROTEIN 1"/>
    <property type="match status" value="1"/>
</dbReference>
<dbReference type="GO" id="GO:0005524">
    <property type="term" value="F:ATP binding"/>
    <property type="evidence" value="ECO:0007669"/>
    <property type="project" value="InterPro"/>
</dbReference>
<reference evidence="4" key="1">
    <citation type="journal article" date="2017" name="bioRxiv">
        <title>Comparative analysis of the genomes of Stylophora pistillata and Acropora digitifera provides evidence for extensive differences between species of corals.</title>
        <authorList>
            <person name="Voolstra C.R."/>
            <person name="Li Y."/>
            <person name="Liew Y.J."/>
            <person name="Baumgarten S."/>
            <person name="Zoccola D."/>
            <person name="Flot J.-F."/>
            <person name="Tambutte S."/>
            <person name="Allemand D."/>
            <person name="Aranda M."/>
        </authorList>
    </citation>
    <scope>NUCLEOTIDE SEQUENCE [LARGE SCALE GENOMIC DNA]</scope>
</reference>
<dbReference type="GO" id="GO:0006302">
    <property type="term" value="P:double-strand break repair"/>
    <property type="evidence" value="ECO:0007669"/>
    <property type="project" value="InterPro"/>
</dbReference>
<evidence type="ECO:0000259" key="2">
    <source>
        <dbReference type="Pfam" id="PF22899"/>
    </source>
</evidence>
<protein>
    <submittedName>
        <fullName evidence="3">Structural maintenance of chromosomes flexible hinge domain-containing protein 1</fullName>
    </submittedName>
</protein>
<proteinExistence type="predicted"/>
<comment type="caution">
    <text evidence="3">The sequence shown here is derived from an EMBL/GenBank/DDBJ whole genome shotgun (WGS) entry which is preliminary data.</text>
</comment>
<feature type="region of interest" description="Disordered" evidence="1">
    <location>
        <begin position="1916"/>
        <end position="1966"/>
    </location>
</feature>
<feature type="domain" description="SMCHD1 ribosomal S5" evidence="2">
    <location>
        <begin position="413"/>
        <end position="570"/>
    </location>
</feature>
<dbReference type="InterPro" id="IPR055109">
    <property type="entry name" value="SMCHD1_S5"/>
</dbReference>
<evidence type="ECO:0000313" key="3">
    <source>
        <dbReference type="EMBL" id="PFX31845.1"/>
    </source>
</evidence>
<dbReference type="EMBL" id="LSMT01000030">
    <property type="protein sequence ID" value="PFX31845.1"/>
    <property type="molecule type" value="Genomic_DNA"/>
</dbReference>